<keyword evidence="10" id="KW-1185">Reference proteome</keyword>
<dbReference type="GO" id="GO:0003700">
    <property type="term" value="F:DNA-binding transcription factor activity"/>
    <property type="evidence" value="ECO:0007669"/>
    <property type="project" value="InterPro"/>
</dbReference>
<keyword evidence="3" id="KW-0238">DNA-binding</keyword>
<dbReference type="Pfam" id="PF00847">
    <property type="entry name" value="AP2"/>
    <property type="match status" value="1"/>
</dbReference>
<dbReference type="PANTHER" id="PTHR31241:SF24">
    <property type="entry name" value="ETHYLENE-RESPONSIVE TRANSCRIPTION FACTOR ABI4"/>
    <property type="match status" value="1"/>
</dbReference>
<evidence type="ECO:0000256" key="6">
    <source>
        <dbReference type="ARBA" id="ARBA00024343"/>
    </source>
</evidence>
<dbReference type="GO" id="GO:0006950">
    <property type="term" value="P:response to stress"/>
    <property type="evidence" value="ECO:0007669"/>
    <property type="project" value="TreeGrafter"/>
</dbReference>
<reference evidence="9" key="1">
    <citation type="journal article" date="2023" name="Plant J.">
        <title>Genome sequences and population genomics provide insights into the demographic history, inbreeding, and mutation load of two 'living fossil' tree species of Dipteronia.</title>
        <authorList>
            <person name="Feng Y."/>
            <person name="Comes H.P."/>
            <person name="Chen J."/>
            <person name="Zhu S."/>
            <person name="Lu R."/>
            <person name="Zhang X."/>
            <person name="Li P."/>
            <person name="Qiu J."/>
            <person name="Olsen K.M."/>
            <person name="Qiu Y."/>
        </authorList>
    </citation>
    <scope>NUCLEOTIDE SEQUENCE</scope>
    <source>
        <strain evidence="9">KIB01</strain>
    </source>
</reference>
<evidence type="ECO:0000256" key="3">
    <source>
        <dbReference type="ARBA" id="ARBA00023125"/>
    </source>
</evidence>
<dbReference type="GO" id="GO:0005634">
    <property type="term" value="C:nucleus"/>
    <property type="evidence" value="ECO:0007669"/>
    <property type="project" value="UniProtKB-SubCell"/>
</dbReference>
<feature type="region of interest" description="Disordered" evidence="7">
    <location>
        <begin position="1"/>
        <end position="23"/>
    </location>
</feature>
<dbReference type="InterPro" id="IPR036955">
    <property type="entry name" value="AP2/ERF_dom_sf"/>
</dbReference>
<dbReference type="Proteomes" id="UP001280121">
    <property type="component" value="Unassembled WGS sequence"/>
</dbReference>
<dbReference type="PROSITE" id="PS51032">
    <property type="entry name" value="AP2_ERF"/>
    <property type="match status" value="2"/>
</dbReference>
<dbReference type="CDD" id="cd00018">
    <property type="entry name" value="AP2"/>
    <property type="match status" value="2"/>
</dbReference>
<protein>
    <recommendedName>
        <fullName evidence="8">AP2/ERF domain-containing protein</fullName>
    </recommendedName>
</protein>
<comment type="subcellular location">
    <subcellularLocation>
        <location evidence="1">Nucleus</location>
    </subcellularLocation>
</comment>
<evidence type="ECO:0000256" key="7">
    <source>
        <dbReference type="SAM" id="MobiDB-lite"/>
    </source>
</evidence>
<keyword evidence="4" id="KW-0804">Transcription</keyword>
<evidence type="ECO:0000313" key="9">
    <source>
        <dbReference type="EMBL" id="KAK2657467.1"/>
    </source>
</evidence>
<gene>
    <name evidence="9" type="ORF">Ddye_010519</name>
</gene>
<dbReference type="Gene3D" id="3.30.730.10">
    <property type="entry name" value="AP2/ERF domain"/>
    <property type="match status" value="2"/>
</dbReference>
<dbReference type="SMART" id="SM00380">
    <property type="entry name" value="AP2"/>
    <property type="match status" value="2"/>
</dbReference>
<evidence type="ECO:0000256" key="5">
    <source>
        <dbReference type="ARBA" id="ARBA00023242"/>
    </source>
</evidence>
<dbReference type="PANTHER" id="PTHR31241">
    <property type="entry name" value="DEHYDRATION-RESPONSIVE ELEMENT-BINDING PROTEIN 2C"/>
    <property type="match status" value="1"/>
</dbReference>
<dbReference type="EMBL" id="JANJYI010000003">
    <property type="protein sequence ID" value="KAK2657467.1"/>
    <property type="molecule type" value="Genomic_DNA"/>
</dbReference>
<evidence type="ECO:0000259" key="8">
    <source>
        <dbReference type="PROSITE" id="PS51032"/>
    </source>
</evidence>
<dbReference type="GO" id="GO:0045893">
    <property type="term" value="P:positive regulation of DNA-templated transcription"/>
    <property type="evidence" value="ECO:0007669"/>
    <property type="project" value="TreeGrafter"/>
</dbReference>
<comment type="caution">
    <text evidence="9">The sequence shown here is derived from an EMBL/GenBank/DDBJ whole genome shotgun (WGS) entry which is preliminary data.</text>
</comment>
<comment type="similarity">
    <text evidence="6">Belongs to the AP2/ERF transcription factor family. ERF subfamily.</text>
</comment>
<proteinExistence type="inferred from homology"/>
<dbReference type="SUPFAM" id="SSF54171">
    <property type="entry name" value="DNA-binding domain"/>
    <property type="match status" value="2"/>
</dbReference>
<evidence type="ECO:0000313" key="10">
    <source>
        <dbReference type="Proteomes" id="UP001280121"/>
    </source>
</evidence>
<dbReference type="PRINTS" id="PR00367">
    <property type="entry name" value="ETHRSPELEMNT"/>
</dbReference>
<accession>A0AAD9XDW6</accession>
<evidence type="ECO:0000256" key="2">
    <source>
        <dbReference type="ARBA" id="ARBA00023015"/>
    </source>
</evidence>
<evidence type="ECO:0000256" key="1">
    <source>
        <dbReference type="ARBA" id="ARBA00004123"/>
    </source>
</evidence>
<keyword evidence="2" id="KW-0805">Transcription regulation</keyword>
<keyword evidence="5" id="KW-0539">Nucleus</keyword>
<sequence length="265" mass="30381">MVEVAEGGEREEENNNHGGDSNSDGCGHWRFRRSCASCRVIDACFEQWEQGRRKGRSRYRGVRKSKWGMWVAEIRLKHKRTRKWLGTFNKAEDAARSYDEGAIRLYGYNVKLNFPVSNYDAEHILRRQQMNTKTTATTTALSLLAPCSGNKSEEKVVAPCSGNKGEETARKRYRGVRERKLGMWVAKIRLEHKRTRKWLGTFDNPEVAARSYDESAIVSYGVNAKLNFPVSNYNVEQLLRRRPQMTNVAAAAENNLSSSSIKRKR</sequence>
<organism evidence="9 10">
    <name type="scientific">Dipteronia dyeriana</name>
    <dbReference type="NCBI Taxonomy" id="168575"/>
    <lineage>
        <taxon>Eukaryota</taxon>
        <taxon>Viridiplantae</taxon>
        <taxon>Streptophyta</taxon>
        <taxon>Embryophyta</taxon>
        <taxon>Tracheophyta</taxon>
        <taxon>Spermatophyta</taxon>
        <taxon>Magnoliopsida</taxon>
        <taxon>eudicotyledons</taxon>
        <taxon>Gunneridae</taxon>
        <taxon>Pentapetalae</taxon>
        <taxon>rosids</taxon>
        <taxon>malvids</taxon>
        <taxon>Sapindales</taxon>
        <taxon>Sapindaceae</taxon>
        <taxon>Hippocastanoideae</taxon>
        <taxon>Acereae</taxon>
        <taxon>Dipteronia</taxon>
    </lineage>
</organism>
<dbReference type="InterPro" id="IPR001471">
    <property type="entry name" value="AP2/ERF_dom"/>
</dbReference>
<evidence type="ECO:0000256" key="4">
    <source>
        <dbReference type="ARBA" id="ARBA00023163"/>
    </source>
</evidence>
<dbReference type="InterPro" id="IPR016177">
    <property type="entry name" value="DNA-bd_dom_sf"/>
</dbReference>
<feature type="domain" description="AP2/ERF" evidence="8">
    <location>
        <begin position="58"/>
        <end position="115"/>
    </location>
</feature>
<feature type="domain" description="AP2/ERF" evidence="8">
    <location>
        <begin position="172"/>
        <end position="229"/>
    </location>
</feature>
<dbReference type="AlphaFoldDB" id="A0AAD9XDW6"/>
<dbReference type="GO" id="GO:0000976">
    <property type="term" value="F:transcription cis-regulatory region binding"/>
    <property type="evidence" value="ECO:0007669"/>
    <property type="project" value="TreeGrafter"/>
</dbReference>
<name>A0AAD9XDW6_9ROSI</name>